<keyword evidence="1 8" id="KW-0813">Transport</keyword>
<evidence type="ECO:0000256" key="2">
    <source>
        <dbReference type="ARBA" id="ARBA00022475"/>
    </source>
</evidence>
<evidence type="ECO:0000256" key="6">
    <source>
        <dbReference type="ARBA" id="ARBA00023136"/>
    </source>
</evidence>
<evidence type="ECO:0000259" key="9">
    <source>
        <dbReference type="PROSITE" id="PS50893"/>
    </source>
</evidence>
<protein>
    <recommendedName>
        <fullName evidence="8">Spermidine/putrescine import ATP-binding protein PotA</fullName>
        <ecNumber evidence="8">7.6.2.11</ecNumber>
    </recommendedName>
</protein>
<dbReference type="InterPro" id="IPR050093">
    <property type="entry name" value="ABC_SmlMolc_Importer"/>
</dbReference>
<dbReference type="GO" id="GO:0016887">
    <property type="term" value="F:ATP hydrolysis activity"/>
    <property type="evidence" value="ECO:0007669"/>
    <property type="project" value="InterPro"/>
</dbReference>
<dbReference type="PROSITE" id="PS00211">
    <property type="entry name" value="ABC_TRANSPORTER_1"/>
    <property type="match status" value="1"/>
</dbReference>
<comment type="function">
    <text evidence="8">Part of the ABC transporter complex PotABCD involved in spermidine/putrescine import. Responsible for energy coupling to the transport system.</text>
</comment>
<evidence type="ECO:0000313" key="10">
    <source>
        <dbReference type="EMBL" id="TYL86871.1"/>
    </source>
</evidence>
<name>A0A5S4WYZ6_9BRAD</name>
<dbReference type="PROSITE" id="PS50893">
    <property type="entry name" value="ABC_TRANSPORTER_2"/>
    <property type="match status" value="1"/>
</dbReference>
<dbReference type="InterPro" id="IPR003593">
    <property type="entry name" value="AAA+_ATPase"/>
</dbReference>
<dbReference type="GO" id="GO:0005524">
    <property type="term" value="F:ATP binding"/>
    <property type="evidence" value="ECO:0007669"/>
    <property type="project" value="UniProtKB-KW"/>
</dbReference>
<keyword evidence="4 8" id="KW-0067">ATP-binding</keyword>
<dbReference type="InterPro" id="IPR008995">
    <property type="entry name" value="Mo/tungstate-bd_C_term_dom"/>
</dbReference>
<dbReference type="GO" id="GO:0015417">
    <property type="term" value="F:ABC-type polyamine transporter activity"/>
    <property type="evidence" value="ECO:0007669"/>
    <property type="project" value="UniProtKB-EC"/>
</dbReference>
<dbReference type="Proteomes" id="UP000324853">
    <property type="component" value="Unassembled WGS sequence"/>
</dbReference>
<dbReference type="GO" id="GO:0015847">
    <property type="term" value="P:putrescine transport"/>
    <property type="evidence" value="ECO:0007669"/>
    <property type="project" value="UniProtKB-ARBA"/>
</dbReference>
<dbReference type="GO" id="GO:0043190">
    <property type="term" value="C:ATP-binding cassette (ABC) transporter complex"/>
    <property type="evidence" value="ECO:0007669"/>
    <property type="project" value="InterPro"/>
</dbReference>
<comment type="catalytic activity">
    <reaction evidence="8">
        <text>ATP + H2O + polyamine-[polyamine-binding protein]Side 1 = ADP + phosphate + polyamineSide 2 + [polyamine-binding protein]Side 1.</text>
        <dbReference type="EC" id="7.6.2.11"/>
    </reaction>
</comment>
<dbReference type="InterPro" id="IPR003439">
    <property type="entry name" value="ABC_transporter-like_ATP-bd"/>
</dbReference>
<keyword evidence="11" id="KW-1185">Reference proteome</keyword>
<keyword evidence="2 8" id="KW-1003">Cell membrane</keyword>
<evidence type="ECO:0000256" key="5">
    <source>
        <dbReference type="ARBA" id="ARBA00022967"/>
    </source>
</evidence>
<dbReference type="InterPro" id="IPR013611">
    <property type="entry name" value="Transp-assoc_OB_typ2"/>
</dbReference>
<dbReference type="Gene3D" id="3.40.50.300">
    <property type="entry name" value="P-loop containing nucleotide triphosphate hydrolases"/>
    <property type="match status" value="1"/>
</dbReference>
<feature type="domain" description="ABC transporter" evidence="9">
    <location>
        <begin position="30"/>
        <end position="260"/>
    </location>
</feature>
<dbReference type="Pfam" id="PF00005">
    <property type="entry name" value="ABC_tran"/>
    <property type="match status" value="1"/>
</dbReference>
<evidence type="ECO:0000256" key="1">
    <source>
        <dbReference type="ARBA" id="ARBA00022448"/>
    </source>
</evidence>
<proteinExistence type="inferred from homology"/>
<accession>A0A5S4WYZ6</accession>
<evidence type="ECO:0000256" key="7">
    <source>
        <dbReference type="ARBA" id="ARBA00024722"/>
    </source>
</evidence>
<dbReference type="InterPro" id="IPR017871">
    <property type="entry name" value="ABC_transporter-like_CS"/>
</dbReference>
<dbReference type="EC" id="7.6.2.11" evidence="8"/>
<reference evidence="10 11" key="1">
    <citation type="submission" date="2019-08" db="EMBL/GenBank/DDBJ databases">
        <title>Bradyrhizobium hipponensis sp. nov., a rhizobium isolated from a Lupinus angustifolius root nodule in Tunisia.</title>
        <authorList>
            <person name="Off K."/>
            <person name="Rejili M."/>
            <person name="Mars M."/>
            <person name="Brachmann A."/>
            <person name="Marin M."/>
        </authorList>
    </citation>
    <scope>NUCLEOTIDE SEQUENCE [LARGE SCALE GENOMIC DNA]</scope>
    <source>
        <strain evidence="10 11">CTAW11</strain>
    </source>
</reference>
<dbReference type="PANTHER" id="PTHR42781:SF6">
    <property type="entry name" value="SPERMIDINE_PUTRESCINE IMPORT ATP-BINDING PROTEIN POTA"/>
    <property type="match status" value="1"/>
</dbReference>
<evidence type="ECO:0000256" key="3">
    <source>
        <dbReference type="ARBA" id="ARBA00022741"/>
    </source>
</evidence>
<dbReference type="Pfam" id="PF08402">
    <property type="entry name" value="TOBE_2"/>
    <property type="match status" value="1"/>
</dbReference>
<evidence type="ECO:0000256" key="8">
    <source>
        <dbReference type="RuleBase" id="RU364083"/>
    </source>
</evidence>
<comment type="subunit">
    <text evidence="8">The complex is composed of two ATP-binding proteins (PotA), two transmembrane proteins (PotB and PotC) and a solute-binding protein (PotD).</text>
</comment>
<dbReference type="InterPro" id="IPR027417">
    <property type="entry name" value="P-loop_NTPase"/>
</dbReference>
<gene>
    <name evidence="8" type="primary">potA</name>
    <name evidence="10" type="ORF">FXB38_06370</name>
</gene>
<dbReference type="SUPFAM" id="SSF50331">
    <property type="entry name" value="MOP-like"/>
    <property type="match status" value="1"/>
</dbReference>
<evidence type="ECO:0000313" key="11">
    <source>
        <dbReference type="Proteomes" id="UP000324853"/>
    </source>
</evidence>
<dbReference type="SMART" id="SM00382">
    <property type="entry name" value="AAA"/>
    <property type="match status" value="1"/>
</dbReference>
<dbReference type="EMBL" id="VSSR01000011">
    <property type="protein sequence ID" value="TYL86871.1"/>
    <property type="molecule type" value="Genomic_DNA"/>
</dbReference>
<keyword evidence="6 8" id="KW-0472">Membrane</keyword>
<organism evidence="10 11">
    <name type="scientific">Bradyrhizobium cytisi</name>
    <dbReference type="NCBI Taxonomy" id="515489"/>
    <lineage>
        <taxon>Bacteria</taxon>
        <taxon>Pseudomonadati</taxon>
        <taxon>Pseudomonadota</taxon>
        <taxon>Alphaproteobacteria</taxon>
        <taxon>Hyphomicrobiales</taxon>
        <taxon>Nitrobacteraceae</taxon>
        <taxon>Bradyrhizobium</taxon>
    </lineage>
</organism>
<sequence length="395" mass="42386">MVSTGQSSSLRSPLAAGARLATGQGDAKFVEFIDVEKSYGNFHAVRRLNLSIGRGEFLTFLGPSGSGKTTTLNMLAGFERPSEGVITLDGKSVDRLPPYERNIGMVFQNYALFPHMSVADNVAFPLSVRKLPRAEIGPRVVRALEMVQLERFKDRKPAQLSGGQQQRVALARALVFQPTLVLMDEPLGALDKKLREHMQIELMQIHQMLGVTIVYVTHDQSEALTMSDRVAIFESGAIDQIGTPDELYNKPATAFVAGFIGENNALDGVVERVVGNQCLVALPTGLKTTAMAIGDIRPGAPVHLTIRPERIGLSGAGADSDNRFQATVDGRIYHGDHQRLLARLASGQILTVKVGPEATMAAGEAIDLCWPISDCRAFPAGAVPDGSSANIGSVS</sequence>
<dbReference type="SUPFAM" id="SSF52540">
    <property type="entry name" value="P-loop containing nucleoside triphosphate hydrolases"/>
    <property type="match status" value="1"/>
</dbReference>
<dbReference type="OrthoDB" id="9802264at2"/>
<comment type="caution">
    <text evidence="10">The sequence shown here is derived from an EMBL/GenBank/DDBJ whole genome shotgun (WGS) entry which is preliminary data.</text>
</comment>
<keyword evidence="5 8" id="KW-1278">Translocase</keyword>
<dbReference type="PANTHER" id="PTHR42781">
    <property type="entry name" value="SPERMIDINE/PUTRESCINE IMPORT ATP-BINDING PROTEIN POTA"/>
    <property type="match status" value="1"/>
</dbReference>
<dbReference type="NCBIfam" id="TIGR01187">
    <property type="entry name" value="potA"/>
    <property type="match status" value="1"/>
</dbReference>
<keyword evidence="3 8" id="KW-0547">Nucleotide-binding</keyword>
<dbReference type="InterPro" id="IPR005893">
    <property type="entry name" value="PotA-like"/>
</dbReference>
<dbReference type="Gene3D" id="2.40.50.100">
    <property type="match status" value="1"/>
</dbReference>
<comment type="similarity">
    <text evidence="8">Belongs to the ABC transporter superfamily. Spermidine/putrescine importer (TC 3.A.1.11.1) family.</text>
</comment>
<evidence type="ECO:0000256" key="4">
    <source>
        <dbReference type="ARBA" id="ARBA00022840"/>
    </source>
</evidence>
<comment type="function">
    <text evidence="7">Involved in beta-(1--&gt;2)glucan export. Transmembrane domains (TMD) form a pore in the inner membrane and the ATP-binding domain (NBD) is responsible for energy generation.</text>
</comment>
<dbReference type="FunFam" id="3.40.50.300:FF:000133">
    <property type="entry name" value="Spermidine/putrescine import ATP-binding protein PotA"/>
    <property type="match status" value="1"/>
</dbReference>
<dbReference type="AlphaFoldDB" id="A0A5S4WYZ6"/>